<dbReference type="AlphaFoldDB" id="A0A2S2Q960"/>
<accession>A0A2S2Q960</accession>
<protein>
    <submittedName>
        <fullName evidence="1">Uncharacterized protein</fullName>
    </submittedName>
</protein>
<sequence length="379" mass="43306">MGIFRIITPNDKMDSETKIIRLKKLPTEEEIAKVARIPITFYENIGIIGLKKVTVKAIDCDEISTSSMLRNADVLWLYAKWNNVEKIPGWSGYMENLTVDEPYSKSRILFVPFINQAASDYNTLYTTLNYIIDSGNKYGHLFIIVTFDQPLYFKAKEIVTAADKNFPLSRVIVRLGGFHLLMSFLGSIGYIKGGSGLKEVLSVIFASNSVDHILSGHAFSRAIKGHTLLQLALAHIILNELSLNHKQKELLNICLSNLSDFQSVEDSSAVKELKKIFDEKLKEIKNRGPTAQLWVQYFEMVTILKEFIRSERMGNWRGHLASIKKMIPYFHATGHFLYAKSATLYISDMENLRNSMDSETFEKFTNSFFTVKRSNKYFC</sequence>
<reference evidence="1" key="1">
    <citation type="submission" date="2018-04" db="EMBL/GenBank/DDBJ databases">
        <title>Transcriptome assembly of Sipha flava.</title>
        <authorList>
            <person name="Scully E.D."/>
            <person name="Geib S.M."/>
            <person name="Palmer N.A."/>
            <person name="Koch K."/>
            <person name="Bradshaw J."/>
            <person name="Heng-Moss T."/>
            <person name="Sarath G."/>
        </authorList>
    </citation>
    <scope>NUCLEOTIDE SEQUENCE</scope>
</reference>
<dbReference type="PANTHER" id="PTHR47018:SF3">
    <property type="entry name" value="MYCBP-ASSOCIATED PROTEIN"/>
    <property type="match status" value="1"/>
</dbReference>
<proteinExistence type="predicted"/>
<evidence type="ECO:0000313" key="1">
    <source>
        <dbReference type="EMBL" id="MBY74265.1"/>
    </source>
</evidence>
<name>A0A2S2Q960_9HEMI</name>
<gene>
    <name evidence="1" type="ORF">g.36126</name>
</gene>
<organism evidence="1">
    <name type="scientific">Sipha flava</name>
    <name type="common">yellow sugarcane aphid</name>
    <dbReference type="NCBI Taxonomy" id="143950"/>
    <lineage>
        <taxon>Eukaryota</taxon>
        <taxon>Metazoa</taxon>
        <taxon>Ecdysozoa</taxon>
        <taxon>Arthropoda</taxon>
        <taxon>Hexapoda</taxon>
        <taxon>Insecta</taxon>
        <taxon>Pterygota</taxon>
        <taxon>Neoptera</taxon>
        <taxon>Paraneoptera</taxon>
        <taxon>Hemiptera</taxon>
        <taxon>Sternorrhyncha</taxon>
        <taxon>Aphidomorpha</taxon>
        <taxon>Aphidoidea</taxon>
        <taxon>Aphididae</taxon>
        <taxon>Sipha</taxon>
    </lineage>
</organism>
<dbReference type="EMBL" id="GGMS01005062">
    <property type="protein sequence ID" value="MBY74265.1"/>
    <property type="molecule type" value="Transcribed_RNA"/>
</dbReference>
<dbReference type="PANTHER" id="PTHR47018">
    <property type="entry name" value="CXC DOMAIN-CONTAINING PROTEIN-RELATED"/>
    <property type="match status" value="1"/>
</dbReference>